<evidence type="ECO:0000256" key="1">
    <source>
        <dbReference type="ARBA" id="ARBA00023125"/>
    </source>
</evidence>
<evidence type="ECO:0000259" key="3">
    <source>
        <dbReference type="PROSITE" id="PS51078"/>
    </source>
</evidence>
<organism evidence="4 5">
    <name type="scientific">Celeribacter halophilus</name>
    <dbReference type="NCBI Taxonomy" id="576117"/>
    <lineage>
        <taxon>Bacteria</taxon>
        <taxon>Pseudomonadati</taxon>
        <taxon>Pseudomonadota</taxon>
        <taxon>Alphaproteobacteria</taxon>
        <taxon>Rhodobacterales</taxon>
        <taxon>Roseobacteraceae</taxon>
        <taxon>Celeribacter</taxon>
    </lineage>
</organism>
<reference evidence="4" key="1">
    <citation type="submission" date="2023-07" db="EMBL/GenBank/DDBJ databases">
        <title>Genome content predicts the carbon catabolic preferences of heterotrophic bacteria.</title>
        <authorList>
            <person name="Gralka M."/>
        </authorList>
    </citation>
    <scope>NUCLEOTIDE SEQUENCE</scope>
    <source>
        <strain evidence="4">I2M02</strain>
    </source>
</reference>
<dbReference type="Pfam" id="PF09339">
    <property type="entry name" value="HTH_IclR"/>
    <property type="match status" value="1"/>
</dbReference>
<dbReference type="SMART" id="SM00346">
    <property type="entry name" value="HTH_ICLR"/>
    <property type="match status" value="1"/>
</dbReference>
<dbReference type="InterPro" id="IPR005471">
    <property type="entry name" value="Tscrpt_reg_IclR_N"/>
</dbReference>
<protein>
    <submittedName>
        <fullName evidence="4">IclR family transcriptional regulator</fullName>
    </submittedName>
</protein>
<name>A0AAW7XT88_9RHOB</name>
<evidence type="ECO:0000313" key="5">
    <source>
        <dbReference type="Proteomes" id="UP001169823"/>
    </source>
</evidence>
<sequence length="268" mass="28497">MAAPTSETTDPKTNAYDVPPVTRAINLLRYIAAGNRCRNTSKAASALGINRTTLIRLLHTLEREQMIESDREGGGYILSYGLLELAANMLSGRNVVRLARPILSRLATEIGLSAHFGVLSGTEVIVLVRETPNVQIISNVHEGSRLPAHAAVMGRIILANMPREEVLALFADHPMSAVTSKTPTSLDDLSTQLDHDAREGLAWSVAFFEEGIGSCAAVVLDHSNTPVGAISVSGPQATFDLGADKRDQIAVAIRAAAKQLSSLMGHAG</sequence>
<dbReference type="EMBL" id="JAUOPJ010000008">
    <property type="protein sequence ID" value="MDO6457588.1"/>
    <property type="molecule type" value="Genomic_DNA"/>
</dbReference>
<dbReference type="GO" id="GO:0003677">
    <property type="term" value="F:DNA binding"/>
    <property type="evidence" value="ECO:0007669"/>
    <property type="project" value="UniProtKB-KW"/>
</dbReference>
<evidence type="ECO:0000313" key="4">
    <source>
        <dbReference type="EMBL" id="MDO6457588.1"/>
    </source>
</evidence>
<keyword evidence="1" id="KW-0238">DNA-binding</keyword>
<dbReference type="GO" id="GO:0003700">
    <property type="term" value="F:DNA-binding transcription factor activity"/>
    <property type="evidence" value="ECO:0007669"/>
    <property type="project" value="TreeGrafter"/>
</dbReference>
<dbReference type="InterPro" id="IPR014757">
    <property type="entry name" value="Tscrpt_reg_IclR_C"/>
</dbReference>
<feature type="domain" description="HTH iclR-type" evidence="2">
    <location>
        <begin position="18"/>
        <end position="80"/>
    </location>
</feature>
<dbReference type="Pfam" id="PF01614">
    <property type="entry name" value="IclR_C"/>
    <property type="match status" value="1"/>
</dbReference>
<comment type="caution">
    <text evidence="4">The sequence shown here is derived from an EMBL/GenBank/DDBJ whole genome shotgun (WGS) entry which is preliminary data.</text>
</comment>
<dbReference type="PROSITE" id="PS51077">
    <property type="entry name" value="HTH_ICLR"/>
    <property type="match status" value="1"/>
</dbReference>
<dbReference type="AlphaFoldDB" id="A0AAW7XT88"/>
<proteinExistence type="predicted"/>
<dbReference type="GO" id="GO:0045892">
    <property type="term" value="P:negative regulation of DNA-templated transcription"/>
    <property type="evidence" value="ECO:0007669"/>
    <property type="project" value="TreeGrafter"/>
</dbReference>
<dbReference type="Proteomes" id="UP001169823">
    <property type="component" value="Unassembled WGS sequence"/>
</dbReference>
<feature type="domain" description="IclR-ED" evidence="3">
    <location>
        <begin position="81"/>
        <end position="266"/>
    </location>
</feature>
<dbReference type="PANTHER" id="PTHR30136">
    <property type="entry name" value="HELIX-TURN-HELIX TRANSCRIPTIONAL REGULATOR, ICLR FAMILY"/>
    <property type="match status" value="1"/>
</dbReference>
<dbReference type="RefSeq" id="WP_216043440.1">
    <property type="nucleotide sequence ID" value="NZ_JAHKPE010000013.1"/>
</dbReference>
<accession>A0AAW7XT88</accession>
<gene>
    <name evidence="4" type="ORF">Q4494_10910</name>
</gene>
<dbReference type="InterPro" id="IPR050707">
    <property type="entry name" value="HTH_MetabolicPath_Reg"/>
</dbReference>
<dbReference type="PANTHER" id="PTHR30136:SF35">
    <property type="entry name" value="HTH-TYPE TRANSCRIPTIONAL REGULATOR RV1719"/>
    <property type="match status" value="1"/>
</dbReference>
<dbReference type="PROSITE" id="PS51078">
    <property type="entry name" value="ICLR_ED"/>
    <property type="match status" value="1"/>
</dbReference>
<evidence type="ECO:0000259" key="2">
    <source>
        <dbReference type="PROSITE" id="PS51077"/>
    </source>
</evidence>